<dbReference type="AlphaFoldDB" id="A0A5Q0H2H7"/>
<reference evidence="2" key="1">
    <citation type="journal article" date="2021" name="Curr. Microbiol.">
        <title>Complete genome of nocamycin-producing strain Saccharothrix syringae NRRL B-16468 reveals the biosynthetic potential for secondary metabolites.</title>
        <authorList>
            <person name="Mo X."/>
            <person name="Yang S."/>
        </authorList>
    </citation>
    <scope>NUCLEOTIDE SEQUENCE [LARGE SCALE GENOMIC DNA]</scope>
    <source>
        <strain evidence="2">ATCC 51364 / DSM 43886 / JCM 6844 / KCTC 9398 / NBRC 14523 / NRRL B-16468 / INA 2240</strain>
    </source>
</reference>
<organism evidence="1 2">
    <name type="scientific">Saccharothrix syringae</name>
    <name type="common">Nocardiopsis syringae</name>
    <dbReference type="NCBI Taxonomy" id="103733"/>
    <lineage>
        <taxon>Bacteria</taxon>
        <taxon>Bacillati</taxon>
        <taxon>Actinomycetota</taxon>
        <taxon>Actinomycetes</taxon>
        <taxon>Pseudonocardiales</taxon>
        <taxon>Pseudonocardiaceae</taxon>
        <taxon>Saccharothrix</taxon>
    </lineage>
</organism>
<evidence type="ECO:0000313" key="1">
    <source>
        <dbReference type="EMBL" id="QFZ20339.1"/>
    </source>
</evidence>
<dbReference type="KEGG" id="ssyi:EKG83_25560"/>
<dbReference type="RefSeq" id="WP_033434780.1">
    <property type="nucleotide sequence ID" value="NZ_CP034550.1"/>
</dbReference>
<evidence type="ECO:0000313" key="2">
    <source>
        <dbReference type="Proteomes" id="UP000325787"/>
    </source>
</evidence>
<dbReference type="OrthoDB" id="264195at2"/>
<protein>
    <recommendedName>
        <fullName evidence="3">SMI1/KNR4 family protein</fullName>
    </recommendedName>
</protein>
<sequence length="202" mass="22837">MTTAEGTNPGARALHRLAELGCCTIEPGLTDAEFARIEHEHGFEFADDHRAFLAAGLPVNSPFEPEEGVTYAWEKPWPEWRNGNPDELREQLDWPTGGVLWAVERHGHWPPAWGARPDTPEAAVEAARRLLADVPRMIPVYAHRFLPAGRGTSGHPVLSIYGTDMIYYGTDLADYVDREFTESERPEDWSPRATVPFWRDYL</sequence>
<keyword evidence="2" id="KW-1185">Reference proteome</keyword>
<dbReference type="Proteomes" id="UP000325787">
    <property type="component" value="Chromosome"/>
</dbReference>
<dbReference type="PANTHER" id="PTHR32011:SF2">
    <property type="entry name" value="OS08G0472400 PROTEIN"/>
    <property type="match status" value="1"/>
</dbReference>
<dbReference type="PANTHER" id="PTHR32011">
    <property type="entry name" value="OS08G0472400 PROTEIN"/>
    <property type="match status" value="1"/>
</dbReference>
<proteinExistence type="predicted"/>
<dbReference type="EMBL" id="CP034550">
    <property type="protein sequence ID" value="QFZ20339.1"/>
    <property type="molecule type" value="Genomic_DNA"/>
</dbReference>
<accession>A0A5Q0H2H7</accession>
<gene>
    <name evidence="1" type="ORF">EKG83_25560</name>
</gene>
<evidence type="ECO:0008006" key="3">
    <source>
        <dbReference type="Google" id="ProtNLM"/>
    </source>
</evidence>
<name>A0A5Q0H2H7_SACSY</name>